<feature type="chain" id="PRO_5041944452" evidence="1">
    <location>
        <begin position="19"/>
        <end position="129"/>
    </location>
</feature>
<sequence length="129" mass="13304">MSMALALLALLSAPFMSASVIPTPAAARGIFPLTPLFTACVNVNINECASWYAFGYASACASLDDPVNSDGIALANQISSVGTLNPRTACTIYTSTTCTGKSLFVNGTINDLSAFGFDNTANSFSCKAL</sequence>
<accession>A0AAD7I6G7</accession>
<keyword evidence="3" id="KW-1185">Reference proteome</keyword>
<protein>
    <submittedName>
        <fullName evidence="2">Uncharacterized protein</fullName>
    </submittedName>
</protein>
<evidence type="ECO:0000256" key="1">
    <source>
        <dbReference type="SAM" id="SignalP"/>
    </source>
</evidence>
<evidence type="ECO:0000313" key="2">
    <source>
        <dbReference type="EMBL" id="KAJ7736159.1"/>
    </source>
</evidence>
<organism evidence="2 3">
    <name type="scientific">Mycena metata</name>
    <dbReference type="NCBI Taxonomy" id="1033252"/>
    <lineage>
        <taxon>Eukaryota</taxon>
        <taxon>Fungi</taxon>
        <taxon>Dikarya</taxon>
        <taxon>Basidiomycota</taxon>
        <taxon>Agaricomycotina</taxon>
        <taxon>Agaricomycetes</taxon>
        <taxon>Agaricomycetidae</taxon>
        <taxon>Agaricales</taxon>
        <taxon>Marasmiineae</taxon>
        <taxon>Mycenaceae</taxon>
        <taxon>Mycena</taxon>
    </lineage>
</organism>
<dbReference type="Proteomes" id="UP001215598">
    <property type="component" value="Unassembled WGS sequence"/>
</dbReference>
<feature type="signal peptide" evidence="1">
    <location>
        <begin position="1"/>
        <end position="18"/>
    </location>
</feature>
<dbReference type="AlphaFoldDB" id="A0AAD7I6G7"/>
<dbReference type="EMBL" id="JARKIB010000123">
    <property type="protein sequence ID" value="KAJ7736159.1"/>
    <property type="molecule type" value="Genomic_DNA"/>
</dbReference>
<keyword evidence="1" id="KW-0732">Signal</keyword>
<comment type="caution">
    <text evidence="2">The sequence shown here is derived from an EMBL/GenBank/DDBJ whole genome shotgun (WGS) entry which is preliminary data.</text>
</comment>
<reference evidence="2" key="1">
    <citation type="submission" date="2023-03" db="EMBL/GenBank/DDBJ databases">
        <title>Massive genome expansion in bonnet fungi (Mycena s.s.) driven by repeated elements and novel gene families across ecological guilds.</title>
        <authorList>
            <consortium name="Lawrence Berkeley National Laboratory"/>
            <person name="Harder C.B."/>
            <person name="Miyauchi S."/>
            <person name="Viragh M."/>
            <person name="Kuo A."/>
            <person name="Thoen E."/>
            <person name="Andreopoulos B."/>
            <person name="Lu D."/>
            <person name="Skrede I."/>
            <person name="Drula E."/>
            <person name="Henrissat B."/>
            <person name="Morin E."/>
            <person name="Kohler A."/>
            <person name="Barry K."/>
            <person name="LaButti K."/>
            <person name="Morin E."/>
            <person name="Salamov A."/>
            <person name="Lipzen A."/>
            <person name="Mereny Z."/>
            <person name="Hegedus B."/>
            <person name="Baldrian P."/>
            <person name="Stursova M."/>
            <person name="Weitz H."/>
            <person name="Taylor A."/>
            <person name="Grigoriev I.V."/>
            <person name="Nagy L.G."/>
            <person name="Martin F."/>
            <person name="Kauserud H."/>
        </authorList>
    </citation>
    <scope>NUCLEOTIDE SEQUENCE</scope>
    <source>
        <strain evidence="2">CBHHK182m</strain>
    </source>
</reference>
<proteinExistence type="predicted"/>
<name>A0AAD7I6G7_9AGAR</name>
<evidence type="ECO:0000313" key="3">
    <source>
        <dbReference type="Proteomes" id="UP001215598"/>
    </source>
</evidence>
<gene>
    <name evidence="2" type="ORF">B0H16DRAFT_1466862</name>
</gene>
<dbReference type="Gene3D" id="2.60.20.10">
    <property type="entry name" value="Crystallins"/>
    <property type="match status" value="1"/>
</dbReference>